<evidence type="ECO:0000313" key="1">
    <source>
        <dbReference type="EMBL" id="EKX49397.1"/>
    </source>
</evidence>
<dbReference type="RefSeq" id="XP_005836377.1">
    <property type="nucleotide sequence ID" value="XM_005836320.1"/>
</dbReference>
<dbReference type="EMBL" id="JH992982">
    <property type="protein sequence ID" value="EKX49397.1"/>
    <property type="molecule type" value="Genomic_DNA"/>
</dbReference>
<sequence length="106" mass="12122">MMNSSQAECLLRSSSCVDRWEAREEIIACFERFGDVGAALASRSRCPKIDWNDAMRFDPSQDSTVEDLDYFFNGLFLFQHERLNFEEVSTPNTSAESTTMDSEDSE</sequence>
<reference evidence="2" key="3">
    <citation type="submission" date="2016-03" db="UniProtKB">
        <authorList>
            <consortium name="EnsemblProtists"/>
        </authorList>
    </citation>
    <scope>IDENTIFICATION</scope>
</reference>
<keyword evidence="3" id="KW-1185">Reference proteome</keyword>
<dbReference type="PaxDb" id="55529-EKX49397"/>
<dbReference type="EnsemblProtists" id="EKX49397">
    <property type="protein sequence ID" value="EKX49397"/>
    <property type="gene ID" value="GUITHDRAFT_104926"/>
</dbReference>
<dbReference type="Proteomes" id="UP000011087">
    <property type="component" value="Unassembled WGS sequence"/>
</dbReference>
<dbReference type="HOGENOM" id="CLU_2228324_0_0_1"/>
<dbReference type="GeneID" id="17305976"/>
<accession>L1JLY9</accession>
<name>L1JLY9_GUITC</name>
<proteinExistence type="predicted"/>
<gene>
    <name evidence="1" type="ORF">GUITHDRAFT_104926</name>
</gene>
<evidence type="ECO:0000313" key="3">
    <source>
        <dbReference type="Proteomes" id="UP000011087"/>
    </source>
</evidence>
<organism evidence="1">
    <name type="scientific">Guillardia theta (strain CCMP2712)</name>
    <name type="common">Cryptophyte</name>
    <dbReference type="NCBI Taxonomy" id="905079"/>
    <lineage>
        <taxon>Eukaryota</taxon>
        <taxon>Cryptophyceae</taxon>
        <taxon>Pyrenomonadales</taxon>
        <taxon>Geminigeraceae</taxon>
        <taxon>Guillardia</taxon>
    </lineage>
</organism>
<protein>
    <submittedName>
        <fullName evidence="1 2">Uncharacterized protein</fullName>
    </submittedName>
</protein>
<dbReference type="KEGG" id="gtt:GUITHDRAFT_104926"/>
<dbReference type="AlphaFoldDB" id="L1JLY9"/>
<reference evidence="3" key="2">
    <citation type="submission" date="2012-11" db="EMBL/GenBank/DDBJ databases">
        <authorList>
            <person name="Kuo A."/>
            <person name="Curtis B.A."/>
            <person name="Tanifuji G."/>
            <person name="Burki F."/>
            <person name="Gruber A."/>
            <person name="Irimia M."/>
            <person name="Maruyama S."/>
            <person name="Arias M.C."/>
            <person name="Ball S.G."/>
            <person name="Gile G.H."/>
            <person name="Hirakawa Y."/>
            <person name="Hopkins J.F."/>
            <person name="Rensing S.A."/>
            <person name="Schmutz J."/>
            <person name="Symeonidi A."/>
            <person name="Elias M."/>
            <person name="Eveleigh R.J."/>
            <person name="Herman E.K."/>
            <person name="Klute M.J."/>
            <person name="Nakayama T."/>
            <person name="Obornik M."/>
            <person name="Reyes-Prieto A."/>
            <person name="Armbrust E.V."/>
            <person name="Aves S.J."/>
            <person name="Beiko R.G."/>
            <person name="Coutinho P."/>
            <person name="Dacks J.B."/>
            <person name="Durnford D.G."/>
            <person name="Fast N.M."/>
            <person name="Green B.R."/>
            <person name="Grisdale C."/>
            <person name="Hempe F."/>
            <person name="Henrissat B."/>
            <person name="Hoppner M.P."/>
            <person name="Ishida K.-I."/>
            <person name="Kim E."/>
            <person name="Koreny L."/>
            <person name="Kroth P.G."/>
            <person name="Liu Y."/>
            <person name="Malik S.-B."/>
            <person name="Maier U.G."/>
            <person name="McRose D."/>
            <person name="Mock T."/>
            <person name="Neilson J.A."/>
            <person name="Onodera N.T."/>
            <person name="Poole A.M."/>
            <person name="Pritham E.J."/>
            <person name="Richards T.A."/>
            <person name="Rocap G."/>
            <person name="Roy S.W."/>
            <person name="Sarai C."/>
            <person name="Schaack S."/>
            <person name="Shirato S."/>
            <person name="Slamovits C.H."/>
            <person name="Spencer D.F."/>
            <person name="Suzuki S."/>
            <person name="Worden A.Z."/>
            <person name="Zauner S."/>
            <person name="Barry K."/>
            <person name="Bell C."/>
            <person name="Bharti A.K."/>
            <person name="Crow J.A."/>
            <person name="Grimwood J."/>
            <person name="Kramer R."/>
            <person name="Lindquist E."/>
            <person name="Lucas S."/>
            <person name="Salamov A."/>
            <person name="McFadden G.I."/>
            <person name="Lane C.E."/>
            <person name="Keeling P.J."/>
            <person name="Gray M.W."/>
            <person name="Grigoriev I.V."/>
            <person name="Archibald J.M."/>
        </authorList>
    </citation>
    <scope>NUCLEOTIDE SEQUENCE</scope>
    <source>
        <strain evidence="3">CCMP2712</strain>
    </source>
</reference>
<evidence type="ECO:0000313" key="2">
    <source>
        <dbReference type="EnsemblProtists" id="EKX49397"/>
    </source>
</evidence>
<reference evidence="1 3" key="1">
    <citation type="journal article" date="2012" name="Nature">
        <title>Algal genomes reveal evolutionary mosaicism and the fate of nucleomorphs.</title>
        <authorList>
            <consortium name="DOE Joint Genome Institute"/>
            <person name="Curtis B.A."/>
            <person name="Tanifuji G."/>
            <person name="Burki F."/>
            <person name="Gruber A."/>
            <person name="Irimia M."/>
            <person name="Maruyama S."/>
            <person name="Arias M.C."/>
            <person name="Ball S.G."/>
            <person name="Gile G.H."/>
            <person name="Hirakawa Y."/>
            <person name="Hopkins J.F."/>
            <person name="Kuo A."/>
            <person name="Rensing S.A."/>
            <person name="Schmutz J."/>
            <person name="Symeonidi A."/>
            <person name="Elias M."/>
            <person name="Eveleigh R.J."/>
            <person name="Herman E.K."/>
            <person name="Klute M.J."/>
            <person name="Nakayama T."/>
            <person name="Obornik M."/>
            <person name="Reyes-Prieto A."/>
            <person name="Armbrust E.V."/>
            <person name="Aves S.J."/>
            <person name="Beiko R.G."/>
            <person name="Coutinho P."/>
            <person name="Dacks J.B."/>
            <person name="Durnford D.G."/>
            <person name="Fast N.M."/>
            <person name="Green B.R."/>
            <person name="Grisdale C.J."/>
            <person name="Hempel F."/>
            <person name="Henrissat B."/>
            <person name="Hoppner M.P."/>
            <person name="Ishida K."/>
            <person name="Kim E."/>
            <person name="Koreny L."/>
            <person name="Kroth P.G."/>
            <person name="Liu Y."/>
            <person name="Malik S.B."/>
            <person name="Maier U.G."/>
            <person name="McRose D."/>
            <person name="Mock T."/>
            <person name="Neilson J.A."/>
            <person name="Onodera N.T."/>
            <person name="Poole A.M."/>
            <person name="Pritham E.J."/>
            <person name="Richards T.A."/>
            <person name="Rocap G."/>
            <person name="Roy S.W."/>
            <person name="Sarai C."/>
            <person name="Schaack S."/>
            <person name="Shirato S."/>
            <person name="Slamovits C.H."/>
            <person name="Spencer D.F."/>
            <person name="Suzuki S."/>
            <person name="Worden A.Z."/>
            <person name="Zauner S."/>
            <person name="Barry K."/>
            <person name="Bell C."/>
            <person name="Bharti A.K."/>
            <person name="Crow J.A."/>
            <person name="Grimwood J."/>
            <person name="Kramer R."/>
            <person name="Lindquist E."/>
            <person name="Lucas S."/>
            <person name="Salamov A."/>
            <person name="McFadden G.I."/>
            <person name="Lane C.E."/>
            <person name="Keeling P.J."/>
            <person name="Gray M.W."/>
            <person name="Grigoriev I.V."/>
            <person name="Archibald J.M."/>
        </authorList>
    </citation>
    <scope>NUCLEOTIDE SEQUENCE</scope>
    <source>
        <strain evidence="1 3">CCMP2712</strain>
    </source>
</reference>